<name>A0A6A4R9Z2_LUPAL</name>
<feature type="transmembrane region" description="Helical" evidence="6">
    <location>
        <begin position="350"/>
        <end position="376"/>
    </location>
</feature>
<keyword evidence="5 6" id="KW-0472">Membrane</keyword>
<dbReference type="PANTHER" id="PTHR14255:SF5">
    <property type="entry name" value="SULFITE EXPORTER TAUE_SAFE FAMILY PROTEIN 4"/>
    <property type="match status" value="1"/>
</dbReference>
<dbReference type="Proteomes" id="UP000447434">
    <property type="component" value="Chromosome 1"/>
</dbReference>
<organism evidence="7 8">
    <name type="scientific">Lupinus albus</name>
    <name type="common">White lupine</name>
    <name type="synonym">Lupinus termis</name>
    <dbReference type="NCBI Taxonomy" id="3870"/>
    <lineage>
        <taxon>Eukaryota</taxon>
        <taxon>Viridiplantae</taxon>
        <taxon>Streptophyta</taxon>
        <taxon>Embryophyta</taxon>
        <taxon>Tracheophyta</taxon>
        <taxon>Spermatophyta</taxon>
        <taxon>Magnoliopsida</taxon>
        <taxon>eudicotyledons</taxon>
        <taxon>Gunneridae</taxon>
        <taxon>Pentapetalae</taxon>
        <taxon>rosids</taxon>
        <taxon>fabids</taxon>
        <taxon>Fabales</taxon>
        <taxon>Fabaceae</taxon>
        <taxon>Papilionoideae</taxon>
        <taxon>50 kb inversion clade</taxon>
        <taxon>genistoids sensu lato</taxon>
        <taxon>core genistoids</taxon>
        <taxon>Genisteae</taxon>
        <taxon>Lupinus</taxon>
    </lineage>
</organism>
<accession>A0A6A4R9Z2</accession>
<feature type="transmembrane region" description="Helical" evidence="6">
    <location>
        <begin position="273"/>
        <end position="289"/>
    </location>
</feature>
<sequence length="492" mass="54623">MNIHIIHSYHNNVPFIFIFIIFLVPLSNIYQLAAMSMFSTNGFILYLLTAFSLVILSSFFLTQSNQHKYSSLNSLHQSTALKVWPELEFSWKLVLATVIGFLGSAFGTVGGVGGGGIFVPMLTLIIGFDTKSAAALSKCMIMGASASSVWYNLRVPHPTKEVPILDYDLALLFQPMLMLGITVGVALSVVFPYWLITVLIIILFIGTSSRSLFRGTEMWKEETIMKKEMAKQQATFVNSRGELLIDTEYEPLIPKEKKTAMQILCFNLRWKRILMLMIVWVSFLLLQIIKNNVKVCSLWYWVLYTLQFPIALIVFGKEALKLYKDHKTRLNTGNVECICEASIEWTPLSIIFCALCGILGGTVGGLLGSGGGFILGPLLLEIGVIPQVASATATFVMMFSSSLSVVEFYLLDRFPIPYALYLTGVSILAGFFGQCLVRKLIAILKRASVIVFILSGVIFASAITMGVIGIETSIRMIRNHEFMGFLGFCSSQ</sequence>
<feature type="transmembrane region" description="Helical" evidence="6">
    <location>
        <begin position="301"/>
        <end position="320"/>
    </location>
</feature>
<dbReference type="AlphaFoldDB" id="A0A6A4R9Z2"/>
<dbReference type="GO" id="GO:0031464">
    <property type="term" value="C:Cul4A-RING E3 ubiquitin ligase complex"/>
    <property type="evidence" value="ECO:0007669"/>
    <property type="project" value="TreeGrafter"/>
</dbReference>
<dbReference type="OrthoDB" id="434519at2759"/>
<evidence type="ECO:0000256" key="5">
    <source>
        <dbReference type="ARBA" id="ARBA00023136"/>
    </source>
</evidence>
<keyword evidence="4 6" id="KW-1133">Transmembrane helix</keyword>
<keyword evidence="8" id="KW-1185">Reference proteome</keyword>
<proteinExistence type="inferred from homology"/>
<feature type="transmembrane region" description="Helical" evidence="6">
    <location>
        <begin position="447"/>
        <end position="470"/>
    </location>
</feature>
<reference evidence="8" key="1">
    <citation type="journal article" date="2020" name="Nat. Commun.">
        <title>Genome sequence of the cluster root forming white lupin.</title>
        <authorList>
            <person name="Hufnagel B."/>
            <person name="Marques A."/>
            <person name="Soriano A."/>
            <person name="Marques L."/>
            <person name="Divol F."/>
            <person name="Doumas P."/>
            <person name="Sallet E."/>
            <person name="Mancinotti D."/>
            <person name="Carrere S."/>
            <person name="Marande W."/>
            <person name="Arribat S."/>
            <person name="Keller J."/>
            <person name="Huneau C."/>
            <person name="Blein T."/>
            <person name="Aime D."/>
            <person name="Laguerre M."/>
            <person name="Taylor J."/>
            <person name="Schubert V."/>
            <person name="Nelson M."/>
            <person name="Geu-Flores F."/>
            <person name="Crespi M."/>
            <person name="Gallardo-Guerrero K."/>
            <person name="Delaux P.-M."/>
            <person name="Salse J."/>
            <person name="Berges H."/>
            <person name="Guyot R."/>
            <person name="Gouzy J."/>
            <person name="Peret B."/>
        </authorList>
    </citation>
    <scope>NUCLEOTIDE SEQUENCE [LARGE SCALE GENOMIC DNA]</scope>
    <source>
        <strain evidence="8">cv. Amiga</strain>
    </source>
</reference>
<comment type="similarity">
    <text evidence="2">Belongs to the 4-toluene sulfonate uptake permease (TSUP) (TC 2.A.102) family.</text>
</comment>
<dbReference type="Pfam" id="PF01925">
    <property type="entry name" value="TauE"/>
    <property type="match status" value="2"/>
</dbReference>
<evidence type="ECO:0000313" key="7">
    <source>
        <dbReference type="EMBL" id="KAE9621786.1"/>
    </source>
</evidence>
<feature type="transmembrane region" description="Helical" evidence="6">
    <location>
        <begin position="193"/>
        <end position="213"/>
    </location>
</feature>
<evidence type="ECO:0000256" key="4">
    <source>
        <dbReference type="ARBA" id="ARBA00022989"/>
    </source>
</evidence>
<dbReference type="EMBL" id="WOCE01000001">
    <property type="protein sequence ID" value="KAE9621786.1"/>
    <property type="molecule type" value="Genomic_DNA"/>
</dbReference>
<evidence type="ECO:0000256" key="1">
    <source>
        <dbReference type="ARBA" id="ARBA00004141"/>
    </source>
</evidence>
<protein>
    <submittedName>
        <fullName evidence="7">Putative transmembrane protein TauE</fullName>
    </submittedName>
</protein>
<evidence type="ECO:0000256" key="3">
    <source>
        <dbReference type="ARBA" id="ARBA00022692"/>
    </source>
</evidence>
<feature type="transmembrane region" description="Helical" evidence="6">
    <location>
        <begin position="418"/>
        <end position="441"/>
    </location>
</feature>
<dbReference type="GO" id="GO:0016020">
    <property type="term" value="C:membrane"/>
    <property type="evidence" value="ECO:0007669"/>
    <property type="project" value="UniProtKB-SubCell"/>
</dbReference>
<dbReference type="PANTHER" id="PTHR14255">
    <property type="entry name" value="CEREBLON"/>
    <property type="match status" value="1"/>
</dbReference>
<evidence type="ECO:0000256" key="6">
    <source>
        <dbReference type="SAM" id="Phobius"/>
    </source>
</evidence>
<dbReference type="GO" id="GO:0016567">
    <property type="term" value="P:protein ubiquitination"/>
    <property type="evidence" value="ECO:0007669"/>
    <property type="project" value="TreeGrafter"/>
</dbReference>
<evidence type="ECO:0000313" key="8">
    <source>
        <dbReference type="Proteomes" id="UP000447434"/>
    </source>
</evidence>
<feature type="transmembrane region" description="Helical" evidence="6">
    <location>
        <begin position="43"/>
        <end position="62"/>
    </location>
</feature>
<evidence type="ECO:0000256" key="2">
    <source>
        <dbReference type="ARBA" id="ARBA00009142"/>
    </source>
</evidence>
<feature type="transmembrane region" description="Helical" evidence="6">
    <location>
        <begin position="12"/>
        <end position="31"/>
    </location>
</feature>
<dbReference type="InterPro" id="IPR002781">
    <property type="entry name" value="TM_pro_TauE-like"/>
</dbReference>
<comment type="caution">
    <text evidence="7">The sequence shown here is derived from an EMBL/GenBank/DDBJ whole genome shotgun (WGS) entry which is preliminary data.</text>
</comment>
<feature type="transmembrane region" description="Helical" evidence="6">
    <location>
        <begin position="388"/>
        <end position="411"/>
    </location>
</feature>
<gene>
    <name evidence="7" type="ORF">Lalb_Chr01g0018461</name>
</gene>
<comment type="subcellular location">
    <subcellularLocation>
        <location evidence="1">Membrane</location>
        <topology evidence="1">Multi-pass membrane protein</topology>
    </subcellularLocation>
</comment>
<keyword evidence="3 6" id="KW-0812">Transmembrane</keyword>
<feature type="transmembrane region" description="Helical" evidence="6">
    <location>
        <begin position="93"/>
        <end position="126"/>
    </location>
</feature>